<keyword evidence="3" id="KW-0614">Plasmid</keyword>
<name>A0A0U3AVQ8_ECOLX</name>
<dbReference type="InterPro" id="IPR002616">
    <property type="entry name" value="tRNA_ribo_trans-like"/>
</dbReference>
<protein>
    <submittedName>
        <fullName evidence="3">tRNA-guanine transglycosylase</fullName>
        <ecNumber evidence="3">2.4.2.29</ecNumber>
    </submittedName>
</protein>
<dbReference type="Gene3D" id="3.20.20.105">
    <property type="entry name" value="Queuine tRNA-ribosyltransferase-like"/>
    <property type="match status" value="1"/>
</dbReference>
<sequence>MQLFKEAVFFDLRDKCADALKEIGFDGYGFGGFPVNGQGELVEDILAYTASLMPNETPKYAMGLGKPDGVVSCYKMGYNLFDCVIPTREARHNRLYVFDEESDDTLKYRHYYILDEEHIREKTPISKQCDCLTCRNYTRAYLYHLYKVGDSLGYRLATIHNLRFYTQLMEKLQRGAVYEY</sequence>
<keyword evidence="3" id="KW-0808">Transferase</keyword>
<geneLocation type="plasmid" evidence="3">
    <name>pS68</name>
</geneLocation>
<keyword evidence="3" id="KW-0328">Glycosyltransferase</keyword>
<organism evidence="3">
    <name type="scientific">Escherichia coli</name>
    <dbReference type="NCBI Taxonomy" id="562"/>
    <lineage>
        <taxon>Bacteria</taxon>
        <taxon>Pseudomonadati</taxon>
        <taxon>Pseudomonadota</taxon>
        <taxon>Gammaproteobacteria</taxon>
        <taxon>Enterobacterales</taxon>
        <taxon>Enterobacteriaceae</taxon>
        <taxon>Escherichia</taxon>
    </lineage>
</organism>
<dbReference type="GO" id="GO:0006400">
    <property type="term" value="P:tRNA modification"/>
    <property type="evidence" value="ECO:0007669"/>
    <property type="project" value="InterPro"/>
</dbReference>
<accession>A0A0U3AVQ8</accession>
<dbReference type="PANTHER" id="PTHR43468:SF1">
    <property type="entry name" value="TRNA-GUANOSINE(34) QUEUINE TRANSGLYCOSYLASE"/>
    <property type="match status" value="1"/>
</dbReference>
<dbReference type="EMBL" id="KU130396">
    <property type="protein sequence ID" value="ALT06171.1"/>
    <property type="molecule type" value="Genomic_DNA"/>
</dbReference>
<dbReference type="NCBIfam" id="TIGR00449">
    <property type="entry name" value="tgt_general"/>
    <property type="match status" value="1"/>
</dbReference>
<dbReference type="AlphaFoldDB" id="A0A0U3AVQ8"/>
<feature type="domain" description="tRNA-guanine(15) transglycosylase-like" evidence="2">
    <location>
        <begin position="8"/>
        <end position="173"/>
    </location>
</feature>
<reference evidence="3" key="1">
    <citation type="submission" date="2015-11" db="EMBL/GenBank/DDBJ databases">
        <authorList>
            <person name="Xia J."/>
            <person name="Sun J."/>
            <person name="Liu Y."/>
        </authorList>
    </citation>
    <scope>NUCLEOTIDE SEQUENCE</scope>
    <source>
        <strain evidence="3">S68</strain>
        <plasmid evidence="3">pS68</plasmid>
    </source>
</reference>
<dbReference type="EC" id="2.4.2.29" evidence="3"/>
<dbReference type="Pfam" id="PF01702">
    <property type="entry name" value="TGT"/>
    <property type="match status" value="1"/>
</dbReference>
<evidence type="ECO:0000313" key="3">
    <source>
        <dbReference type="EMBL" id="ALT06171.1"/>
    </source>
</evidence>
<dbReference type="InterPro" id="IPR036511">
    <property type="entry name" value="TGT-like_sf"/>
</dbReference>
<dbReference type="SUPFAM" id="SSF51713">
    <property type="entry name" value="tRNA-guanine transglycosylase"/>
    <property type="match status" value="1"/>
</dbReference>
<dbReference type="GO" id="GO:0046872">
    <property type="term" value="F:metal ion binding"/>
    <property type="evidence" value="ECO:0007669"/>
    <property type="project" value="UniProtKB-KW"/>
</dbReference>
<dbReference type="GO" id="GO:0016757">
    <property type="term" value="F:glycosyltransferase activity"/>
    <property type="evidence" value="ECO:0007669"/>
    <property type="project" value="UniProtKB-KW"/>
</dbReference>
<evidence type="ECO:0000259" key="2">
    <source>
        <dbReference type="Pfam" id="PF01702"/>
    </source>
</evidence>
<evidence type="ECO:0000256" key="1">
    <source>
        <dbReference type="ARBA" id="ARBA00022723"/>
    </source>
</evidence>
<keyword evidence="1" id="KW-0479">Metal-binding</keyword>
<dbReference type="PANTHER" id="PTHR43468">
    <property type="match status" value="1"/>
</dbReference>
<dbReference type="RefSeq" id="WP_172688009.1">
    <property type="nucleotide sequence ID" value="NZ_KU130396.1"/>
</dbReference>
<proteinExistence type="predicted"/>